<dbReference type="AlphaFoldDB" id="A0A1Q9F6Y2"/>
<evidence type="ECO:0000256" key="1">
    <source>
        <dbReference type="SAM" id="Coils"/>
    </source>
</evidence>
<feature type="compositionally biased region" description="Polar residues" evidence="2">
    <location>
        <begin position="37"/>
        <end position="48"/>
    </location>
</feature>
<feature type="region of interest" description="Disordered" evidence="2">
    <location>
        <begin position="18"/>
        <end position="62"/>
    </location>
</feature>
<keyword evidence="4" id="KW-1185">Reference proteome</keyword>
<gene>
    <name evidence="3" type="ORF">AK812_SmicGene300</name>
</gene>
<feature type="region of interest" description="Disordered" evidence="2">
    <location>
        <begin position="215"/>
        <end position="238"/>
    </location>
</feature>
<keyword evidence="1" id="KW-0175">Coiled coil</keyword>
<evidence type="ECO:0000256" key="2">
    <source>
        <dbReference type="SAM" id="MobiDB-lite"/>
    </source>
</evidence>
<organism evidence="3 4">
    <name type="scientific">Symbiodinium microadriaticum</name>
    <name type="common">Dinoflagellate</name>
    <name type="synonym">Zooxanthella microadriatica</name>
    <dbReference type="NCBI Taxonomy" id="2951"/>
    <lineage>
        <taxon>Eukaryota</taxon>
        <taxon>Sar</taxon>
        <taxon>Alveolata</taxon>
        <taxon>Dinophyceae</taxon>
        <taxon>Suessiales</taxon>
        <taxon>Symbiodiniaceae</taxon>
        <taxon>Symbiodinium</taxon>
    </lineage>
</organism>
<accession>A0A1Q9F6Y2</accession>
<feature type="coiled-coil region" evidence="1">
    <location>
        <begin position="127"/>
        <end position="154"/>
    </location>
</feature>
<evidence type="ECO:0000313" key="3">
    <source>
        <dbReference type="EMBL" id="OLQ15417.1"/>
    </source>
</evidence>
<dbReference type="EMBL" id="LSRX01000003">
    <property type="protein sequence ID" value="OLQ15417.1"/>
    <property type="molecule type" value="Genomic_DNA"/>
</dbReference>
<dbReference type="Proteomes" id="UP000186817">
    <property type="component" value="Unassembled WGS sequence"/>
</dbReference>
<feature type="compositionally biased region" description="Basic and acidic residues" evidence="2">
    <location>
        <begin position="228"/>
        <end position="238"/>
    </location>
</feature>
<protein>
    <submittedName>
        <fullName evidence="3">Uncharacterized protein</fullName>
    </submittedName>
</protein>
<sequence>MGKTGWKKEKYYYQPEWGQHASSQPSWSVWQGAWRSPRSTQQWPQKNQPKGAGKNRFPAYDADRPGQELIQPIEEVRKPATSAAPSLVQAVQTAVNYARKLDGKVNKLRSDIAAKDSQWKRYIVDLKAAFREERQRHANAVRRLQTELQDAVAQQQASHQQIGQAAATGLDPRNLLNAEDQEMWDAVMQEQAQTGPTGQVTSDGDFLRAIEIMQGHGGPAPTTPPHRTAREVHRSLAL</sequence>
<name>A0A1Q9F6Y2_SYMMI</name>
<comment type="caution">
    <text evidence="3">The sequence shown here is derived from an EMBL/GenBank/DDBJ whole genome shotgun (WGS) entry which is preliminary data.</text>
</comment>
<evidence type="ECO:0000313" key="4">
    <source>
        <dbReference type="Proteomes" id="UP000186817"/>
    </source>
</evidence>
<proteinExistence type="predicted"/>
<feature type="compositionally biased region" description="Polar residues" evidence="2">
    <location>
        <begin position="20"/>
        <end position="29"/>
    </location>
</feature>
<reference evidence="3 4" key="1">
    <citation type="submission" date="2016-02" db="EMBL/GenBank/DDBJ databases">
        <title>Genome analysis of coral dinoflagellate symbionts highlights evolutionary adaptations to a symbiotic lifestyle.</title>
        <authorList>
            <person name="Aranda M."/>
            <person name="Li Y."/>
            <person name="Liew Y.J."/>
            <person name="Baumgarten S."/>
            <person name="Simakov O."/>
            <person name="Wilson M."/>
            <person name="Piel J."/>
            <person name="Ashoor H."/>
            <person name="Bougouffa S."/>
            <person name="Bajic V.B."/>
            <person name="Ryu T."/>
            <person name="Ravasi T."/>
            <person name="Bayer T."/>
            <person name="Micklem G."/>
            <person name="Kim H."/>
            <person name="Bhak J."/>
            <person name="Lajeunesse T.C."/>
            <person name="Voolstra C.R."/>
        </authorList>
    </citation>
    <scope>NUCLEOTIDE SEQUENCE [LARGE SCALE GENOMIC DNA]</scope>
    <source>
        <strain evidence="3 4">CCMP2467</strain>
    </source>
</reference>